<dbReference type="OrthoDB" id="288590at2759"/>
<keyword evidence="3 4" id="KW-0408">Iron</keyword>
<keyword evidence="2 4" id="KW-0479">Metal-binding</keyword>
<dbReference type="AlphaFoldDB" id="A0A3S3NPM0"/>
<keyword evidence="8" id="KW-1185">Reference proteome</keyword>
<evidence type="ECO:0000256" key="5">
    <source>
        <dbReference type="SAM" id="MobiDB-lite"/>
    </source>
</evidence>
<dbReference type="InterPro" id="IPR050295">
    <property type="entry name" value="Plant_2OG-oxidoreductases"/>
</dbReference>
<dbReference type="GO" id="GO:0016491">
    <property type="term" value="F:oxidoreductase activity"/>
    <property type="evidence" value="ECO:0007669"/>
    <property type="project" value="UniProtKB-KW"/>
</dbReference>
<name>A0A3S3NPM0_9MAGN</name>
<dbReference type="STRING" id="337451.A0A3S3NPM0"/>
<organism evidence="7 8">
    <name type="scientific">Cinnamomum micranthum f. kanehirae</name>
    <dbReference type="NCBI Taxonomy" id="337451"/>
    <lineage>
        <taxon>Eukaryota</taxon>
        <taxon>Viridiplantae</taxon>
        <taxon>Streptophyta</taxon>
        <taxon>Embryophyta</taxon>
        <taxon>Tracheophyta</taxon>
        <taxon>Spermatophyta</taxon>
        <taxon>Magnoliopsida</taxon>
        <taxon>Magnoliidae</taxon>
        <taxon>Laurales</taxon>
        <taxon>Lauraceae</taxon>
        <taxon>Cinnamomum</taxon>
    </lineage>
</organism>
<sequence length="366" mass="41263">MPTREPFLPSLSLSLSLRMELGEPQRVQALVQSGLSHLPSQYIQPPESQPSARRRPSGSGVPVVDLFHFDPNRSDDLREQVRQLCREWGAFQVVNNGVPRRLLDEIRTVGFSFFNSPMPEKLKYSCDGSAAATEGYGSRMLTKEDGVLDWRDYFDHHTFPLSRRNPIRWPDSPPNYREVVTEYSECMKVLAQKLLRIISEGLSLPSSYIEEAVGEVYQNITISYYPPCPQPELALGLQAHSDMGAITLLVQDEVEGLEVFKDGEWVTVQPLSDAIVVILADQTEIISNGEYISAQHRAIVNAHQPRLSVATFYDPSKTRKISPASELVTEYSPLRYHGVMYGDYVSAWYSKGPEGKRNIDALLVHH</sequence>
<dbReference type="Pfam" id="PF03171">
    <property type="entry name" value="2OG-FeII_Oxy"/>
    <property type="match status" value="1"/>
</dbReference>
<dbReference type="SUPFAM" id="SSF51197">
    <property type="entry name" value="Clavaminate synthase-like"/>
    <property type="match status" value="1"/>
</dbReference>
<dbReference type="InterPro" id="IPR027443">
    <property type="entry name" value="IPNS-like_sf"/>
</dbReference>
<comment type="similarity">
    <text evidence="1 4">Belongs to the iron/ascorbate-dependent oxidoreductase family.</text>
</comment>
<dbReference type="FunFam" id="2.60.120.330:FF:000034">
    <property type="entry name" value="2-oxoglutarate (2OG) and Fe(II)-dependent oxygenase superfamily protein"/>
    <property type="match status" value="1"/>
</dbReference>
<protein>
    <submittedName>
        <fullName evidence="7">Flavonol synthase/flavanone 3-hydroxylase</fullName>
    </submittedName>
</protein>
<keyword evidence="4" id="KW-0560">Oxidoreductase</keyword>
<evidence type="ECO:0000256" key="1">
    <source>
        <dbReference type="ARBA" id="ARBA00008056"/>
    </source>
</evidence>
<dbReference type="InterPro" id="IPR005123">
    <property type="entry name" value="Oxoglu/Fe-dep_dioxygenase_dom"/>
</dbReference>
<feature type="domain" description="Fe2OG dioxygenase" evidence="6">
    <location>
        <begin position="215"/>
        <end position="315"/>
    </location>
</feature>
<dbReference type="Gene3D" id="2.60.120.330">
    <property type="entry name" value="B-lactam Antibiotic, Isopenicillin N Synthase, Chain"/>
    <property type="match status" value="1"/>
</dbReference>
<dbReference type="InterPro" id="IPR044861">
    <property type="entry name" value="IPNS-like_FE2OG_OXY"/>
</dbReference>
<feature type="region of interest" description="Disordered" evidence="5">
    <location>
        <begin position="39"/>
        <end position="59"/>
    </location>
</feature>
<dbReference type="GO" id="GO:0046872">
    <property type="term" value="F:metal ion binding"/>
    <property type="evidence" value="ECO:0007669"/>
    <property type="project" value="UniProtKB-KW"/>
</dbReference>
<dbReference type="PANTHER" id="PTHR47991">
    <property type="entry name" value="OXOGLUTARATE/IRON-DEPENDENT DIOXYGENASE"/>
    <property type="match status" value="1"/>
</dbReference>
<evidence type="ECO:0000256" key="2">
    <source>
        <dbReference type="ARBA" id="ARBA00022723"/>
    </source>
</evidence>
<dbReference type="InterPro" id="IPR026992">
    <property type="entry name" value="DIOX_N"/>
</dbReference>
<dbReference type="PROSITE" id="PS51471">
    <property type="entry name" value="FE2OG_OXY"/>
    <property type="match status" value="1"/>
</dbReference>
<dbReference type="EMBL" id="QPKB01000012">
    <property type="protein sequence ID" value="RWR96216.1"/>
    <property type="molecule type" value="Genomic_DNA"/>
</dbReference>
<evidence type="ECO:0000313" key="8">
    <source>
        <dbReference type="Proteomes" id="UP000283530"/>
    </source>
</evidence>
<evidence type="ECO:0000313" key="7">
    <source>
        <dbReference type="EMBL" id="RWR96216.1"/>
    </source>
</evidence>
<accession>A0A3S3NPM0</accession>
<dbReference type="Proteomes" id="UP000283530">
    <property type="component" value="Unassembled WGS sequence"/>
</dbReference>
<comment type="caution">
    <text evidence="7">The sequence shown here is derived from an EMBL/GenBank/DDBJ whole genome shotgun (WGS) entry which is preliminary data.</text>
</comment>
<reference evidence="7 8" key="1">
    <citation type="journal article" date="2019" name="Nat. Plants">
        <title>Stout camphor tree genome fills gaps in understanding of flowering plant genome evolution.</title>
        <authorList>
            <person name="Chaw S.M."/>
            <person name="Liu Y.C."/>
            <person name="Wu Y.W."/>
            <person name="Wang H.Y."/>
            <person name="Lin C.I."/>
            <person name="Wu C.S."/>
            <person name="Ke H.M."/>
            <person name="Chang L.Y."/>
            <person name="Hsu C.Y."/>
            <person name="Yang H.T."/>
            <person name="Sudianto E."/>
            <person name="Hsu M.H."/>
            <person name="Wu K.P."/>
            <person name="Wang L.N."/>
            <person name="Leebens-Mack J.H."/>
            <person name="Tsai I.J."/>
        </authorList>
    </citation>
    <scope>NUCLEOTIDE SEQUENCE [LARGE SCALE GENOMIC DNA]</scope>
    <source>
        <strain evidence="8">cv. Chaw 1501</strain>
        <tissue evidence="7">Young leaves</tissue>
    </source>
</reference>
<evidence type="ECO:0000259" key="6">
    <source>
        <dbReference type="PROSITE" id="PS51471"/>
    </source>
</evidence>
<evidence type="ECO:0000256" key="4">
    <source>
        <dbReference type="RuleBase" id="RU003682"/>
    </source>
</evidence>
<proteinExistence type="inferred from homology"/>
<evidence type="ECO:0000256" key="3">
    <source>
        <dbReference type="ARBA" id="ARBA00023004"/>
    </source>
</evidence>
<gene>
    <name evidence="7" type="ORF">CKAN_02558900</name>
</gene>
<dbReference type="Pfam" id="PF14226">
    <property type="entry name" value="DIOX_N"/>
    <property type="match status" value="1"/>
</dbReference>